<dbReference type="InterPro" id="IPR051213">
    <property type="entry name" value="START_lipid_transfer"/>
</dbReference>
<accession>A0ABS7ZM41</accession>
<dbReference type="Proteomes" id="UP000714380">
    <property type="component" value="Unassembled WGS sequence"/>
</dbReference>
<name>A0ABS7ZM41_9GAMM</name>
<keyword evidence="4" id="KW-1185">Reference proteome</keyword>
<dbReference type="Pfam" id="PF01852">
    <property type="entry name" value="START"/>
    <property type="match status" value="1"/>
</dbReference>
<dbReference type="PROSITE" id="PS50848">
    <property type="entry name" value="START"/>
    <property type="match status" value="1"/>
</dbReference>
<evidence type="ECO:0000313" key="3">
    <source>
        <dbReference type="EMBL" id="MCA6062752.1"/>
    </source>
</evidence>
<feature type="signal peptide" evidence="1">
    <location>
        <begin position="1"/>
        <end position="19"/>
    </location>
</feature>
<reference evidence="3 4" key="1">
    <citation type="submission" date="2020-12" db="EMBL/GenBank/DDBJ databases">
        <title>Novel Thalassolituus-related marine hydrocarbonoclastic bacteria mediated algae-derived hydrocarbons mineralization in twilight zone of the northern South China Sea.</title>
        <authorList>
            <person name="Dong C."/>
        </authorList>
    </citation>
    <scope>NUCLEOTIDE SEQUENCE [LARGE SCALE GENOMIC DNA]</scope>
    <source>
        <strain evidence="3 4">IMCC1826</strain>
    </source>
</reference>
<dbReference type="PIRSF" id="PIRSF039033">
    <property type="entry name" value="START_dom"/>
    <property type="match status" value="1"/>
</dbReference>
<sequence length="216" mass="24792">MRLLFVLSLLLLPVFQSVAADWELVKEDKRRAIQVFLRDVPGSELREFRGEMTLRARIPSLVALVEDTSQAPNWLHQCKALELIEAYSPQRKLLYMVSDAPWPVTDRDSIFLSELSQDEQGNVVINMTARPDGFPANDDYIRIPRMNGRWTFAVQEGDMVKVTYQVHAEPGGGLPSWLINSVVVDNPYYTLRNMARMVNEEPYRDIQLSHVHDAVH</sequence>
<dbReference type="InterPro" id="IPR028347">
    <property type="entry name" value="START_dom_prot"/>
</dbReference>
<dbReference type="RefSeq" id="WP_225672070.1">
    <property type="nucleotide sequence ID" value="NZ_JAEDAH010000018.1"/>
</dbReference>
<organism evidence="3 4">
    <name type="scientific">Thalassolituus marinus</name>
    <dbReference type="NCBI Taxonomy" id="671053"/>
    <lineage>
        <taxon>Bacteria</taxon>
        <taxon>Pseudomonadati</taxon>
        <taxon>Pseudomonadota</taxon>
        <taxon>Gammaproteobacteria</taxon>
        <taxon>Oceanospirillales</taxon>
        <taxon>Oceanospirillaceae</taxon>
        <taxon>Thalassolituus</taxon>
    </lineage>
</organism>
<dbReference type="CDD" id="cd08876">
    <property type="entry name" value="START_1"/>
    <property type="match status" value="1"/>
</dbReference>
<dbReference type="PANTHER" id="PTHR19308:SF14">
    <property type="entry name" value="START DOMAIN-CONTAINING PROTEIN"/>
    <property type="match status" value="1"/>
</dbReference>
<keyword evidence="1" id="KW-0732">Signal</keyword>
<evidence type="ECO:0000313" key="4">
    <source>
        <dbReference type="Proteomes" id="UP000714380"/>
    </source>
</evidence>
<dbReference type="PANTHER" id="PTHR19308">
    <property type="entry name" value="PHOSPHATIDYLCHOLINE TRANSFER PROTEIN"/>
    <property type="match status" value="1"/>
</dbReference>
<protein>
    <submittedName>
        <fullName evidence="3">START domain-containing protein</fullName>
    </submittedName>
</protein>
<feature type="domain" description="START" evidence="2">
    <location>
        <begin position="22"/>
        <end position="203"/>
    </location>
</feature>
<dbReference type="InterPro" id="IPR023393">
    <property type="entry name" value="START-like_dom_sf"/>
</dbReference>
<dbReference type="Gene3D" id="3.30.530.20">
    <property type="match status" value="1"/>
</dbReference>
<proteinExistence type="predicted"/>
<evidence type="ECO:0000259" key="2">
    <source>
        <dbReference type="PROSITE" id="PS50848"/>
    </source>
</evidence>
<comment type="caution">
    <text evidence="3">The sequence shown here is derived from an EMBL/GenBank/DDBJ whole genome shotgun (WGS) entry which is preliminary data.</text>
</comment>
<gene>
    <name evidence="3" type="ORF">I9W95_03940</name>
</gene>
<dbReference type="SUPFAM" id="SSF55961">
    <property type="entry name" value="Bet v1-like"/>
    <property type="match status" value="1"/>
</dbReference>
<evidence type="ECO:0000256" key="1">
    <source>
        <dbReference type="SAM" id="SignalP"/>
    </source>
</evidence>
<dbReference type="InterPro" id="IPR002913">
    <property type="entry name" value="START_lipid-bd_dom"/>
</dbReference>
<dbReference type="EMBL" id="JAEDAH010000018">
    <property type="protein sequence ID" value="MCA6062752.1"/>
    <property type="molecule type" value="Genomic_DNA"/>
</dbReference>
<feature type="chain" id="PRO_5045171837" evidence="1">
    <location>
        <begin position="20"/>
        <end position="216"/>
    </location>
</feature>